<dbReference type="SMR" id="A0A3B6GXG1"/>
<dbReference type="OrthoDB" id="648354at2759"/>
<dbReference type="Gramene" id="TraesRN3D0100788800.1">
    <property type="protein sequence ID" value="TraesRN3D0100788800.1"/>
    <property type="gene ID" value="TraesRN3D0100788800"/>
</dbReference>
<reference evidence="8" key="2">
    <citation type="submission" date="2018-10" db="UniProtKB">
        <authorList>
            <consortium name="EnsemblPlants"/>
        </authorList>
    </citation>
    <scope>IDENTIFICATION</scope>
</reference>
<dbReference type="Gramene" id="TraesROB_scaffold_015650_01G000100.1">
    <property type="protein sequence ID" value="TraesROB_scaffold_015650_01G000100.1"/>
    <property type="gene ID" value="TraesROB_scaffold_015650_01G000100"/>
</dbReference>
<evidence type="ECO:0000256" key="5">
    <source>
        <dbReference type="ARBA" id="ARBA00023242"/>
    </source>
</evidence>
<dbReference type="AlphaFoldDB" id="A0A3B6GXG1"/>
<evidence type="ECO:0000256" key="3">
    <source>
        <dbReference type="ARBA" id="ARBA00023125"/>
    </source>
</evidence>
<evidence type="ECO:0000313" key="9">
    <source>
        <dbReference type="Proteomes" id="UP000019116"/>
    </source>
</evidence>
<dbReference type="GO" id="GO:0000976">
    <property type="term" value="F:transcription cis-regulatory region binding"/>
    <property type="evidence" value="ECO:0000318"/>
    <property type="project" value="GO_Central"/>
</dbReference>
<accession>A0A3B6GXG1</accession>
<name>A0A3B6GXG1_WHEAT</name>
<dbReference type="Pfam" id="PF03106">
    <property type="entry name" value="WRKY"/>
    <property type="match status" value="2"/>
</dbReference>
<evidence type="ECO:0000313" key="8">
    <source>
        <dbReference type="EnsemblPlants" id="TraesCS3D02G337300.1"/>
    </source>
</evidence>
<dbReference type="SMART" id="SM00774">
    <property type="entry name" value="WRKY"/>
    <property type="match status" value="1"/>
</dbReference>
<evidence type="ECO:0000256" key="2">
    <source>
        <dbReference type="ARBA" id="ARBA00023015"/>
    </source>
</evidence>
<dbReference type="Gramene" id="TraesCS3D03G0755500.1">
    <property type="protein sequence ID" value="TraesCS3D03G0755500.1.CDS"/>
    <property type="gene ID" value="TraesCS3D03G0755500"/>
</dbReference>
<keyword evidence="3" id="KW-0238">DNA-binding</keyword>
<sequence>MAFQQEAVGKLWEELGHGYNLSAKLLALLSQPGHLLDSHGQEMAVAISQELSQVFRASLLMLNPGNSGRVVEGRATAPEAAIMEGSISQATPAIISGEEVTPPRIGKEEEITAEPYKDGYKWKKYGQKNIKNRKFASGIFVSDLTVNKLSTNKRLYFRCMHSHERGCRAKKQVQQQDNSIGNPPLYKVTCLNEHTCHQAFPNVNITNANLAATSTTTRNGADYDPARGHLHVGGNGELEDRIMTSTFSTVIGGAALAAPSLSPVPSPPPVEASPSGPASYDTGGGQSPSLLDLSMCLDETMMDEMYFSCGSPFPPVEANAAPWSLSSLPPPPPPMEASSIDPAAYMPPRCGHSLSLDAMTMAEIFLWSSPLFSPR</sequence>
<dbReference type="InterPro" id="IPR044810">
    <property type="entry name" value="WRKY_plant"/>
</dbReference>
<organism evidence="8">
    <name type="scientific">Triticum aestivum</name>
    <name type="common">Wheat</name>
    <dbReference type="NCBI Taxonomy" id="4565"/>
    <lineage>
        <taxon>Eukaryota</taxon>
        <taxon>Viridiplantae</taxon>
        <taxon>Streptophyta</taxon>
        <taxon>Embryophyta</taxon>
        <taxon>Tracheophyta</taxon>
        <taxon>Spermatophyta</taxon>
        <taxon>Magnoliopsida</taxon>
        <taxon>Liliopsida</taxon>
        <taxon>Poales</taxon>
        <taxon>Poaceae</taxon>
        <taxon>BOP clade</taxon>
        <taxon>Pooideae</taxon>
        <taxon>Triticodae</taxon>
        <taxon>Triticeae</taxon>
        <taxon>Triticinae</taxon>
        <taxon>Triticum</taxon>
    </lineage>
</organism>
<dbReference type="InterPro" id="IPR003657">
    <property type="entry name" value="WRKY_dom"/>
</dbReference>
<keyword evidence="5" id="KW-0539">Nucleus</keyword>
<feature type="region of interest" description="Disordered" evidence="6">
    <location>
        <begin position="260"/>
        <end position="285"/>
    </location>
</feature>
<keyword evidence="2" id="KW-0805">Transcription regulation</keyword>
<feature type="domain" description="WRKY" evidence="7">
    <location>
        <begin position="118"/>
        <end position="180"/>
    </location>
</feature>
<reference evidence="8" key="1">
    <citation type="submission" date="2018-08" db="EMBL/GenBank/DDBJ databases">
        <authorList>
            <person name="Rossello M."/>
        </authorList>
    </citation>
    <scope>NUCLEOTIDE SEQUENCE [LARGE SCALE GENOMIC DNA]</scope>
    <source>
        <strain evidence="8">cv. Chinese Spring</strain>
    </source>
</reference>
<dbReference type="Gramene" id="TraesWEE_scaffold_031813_01G000100.1">
    <property type="protein sequence ID" value="TraesWEE_scaffold_031813_01G000100.1"/>
    <property type="gene ID" value="TraesWEE_scaffold_031813_01G000100"/>
</dbReference>
<dbReference type="EnsemblPlants" id="TraesCS3D02G337300.1">
    <property type="protein sequence ID" value="TraesCS3D02G337300.1"/>
    <property type="gene ID" value="TraesCS3D02G337300"/>
</dbReference>
<keyword evidence="9" id="KW-1185">Reference proteome</keyword>
<protein>
    <recommendedName>
        <fullName evidence="7">WRKY domain-containing protein</fullName>
    </recommendedName>
</protein>
<proteinExistence type="predicted"/>
<evidence type="ECO:0000256" key="6">
    <source>
        <dbReference type="SAM" id="MobiDB-lite"/>
    </source>
</evidence>
<dbReference type="PANTHER" id="PTHR31282">
    <property type="entry name" value="WRKY TRANSCRIPTION FACTOR 21-RELATED"/>
    <property type="match status" value="1"/>
</dbReference>
<dbReference type="OMA" id="AYMPPRC"/>
<keyword evidence="4" id="KW-0804">Transcription</keyword>
<evidence type="ECO:0000256" key="4">
    <source>
        <dbReference type="ARBA" id="ARBA00023163"/>
    </source>
</evidence>
<dbReference type="Proteomes" id="UP000019116">
    <property type="component" value="Chromosome 3D"/>
</dbReference>
<feature type="compositionally biased region" description="Pro residues" evidence="6">
    <location>
        <begin position="262"/>
        <end position="271"/>
    </location>
</feature>
<dbReference type="Gramene" id="TraesCAD_scaffold_011963_01G000200.1">
    <property type="protein sequence ID" value="TraesCAD_scaffold_011963_01G000200.1"/>
    <property type="gene ID" value="TraesCAD_scaffold_011963_01G000200"/>
</dbReference>
<dbReference type="Gramene" id="TraesCS3D02G337300.1">
    <property type="protein sequence ID" value="TraesCS3D02G337300.1"/>
    <property type="gene ID" value="TraesCS3D02G337300"/>
</dbReference>
<dbReference type="GO" id="GO:0003700">
    <property type="term" value="F:DNA-binding transcription factor activity"/>
    <property type="evidence" value="ECO:0000318"/>
    <property type="project" value="GO_Central"/>
</dbReference>
<comment type="subcellular location">
    <subcellularLocation>
        <location evidence="1">Nucleus</location>
    </subcellularLocation>
</comment>
<dbReference type="InterPro" id="IPR036576">
    <property type="entry name" value="WRKY_dom_sf"/>
</dbReference>
<dbReference type="Gene3D" id="2.20.25.80">
    <property type="entry name" value="WRKY domain"/>
    <property type="match status" value="1"/>
</dbReference>
<dbReference type="PROSITE" id="PS50811">
    <property type="entry name" value="WRKY"/>
    <property type="match status" value="1"/>
</dbReference>
<dbReference type="SUPFAM" id="SSF118290">
    <property type="entry name" value="WRKY DNA-binding domain"/>
    <property type="match status" value="1"/>
</dbReference>
<evidence type="ECO:0000256" key="1">
    <source>
        <dbReference type="ARBA" id="ARBA00004123"/>
    </source>
</evidence>
<dbReference type="GO" id="GO:0006355">
    <property type="term" value="P:regulation of DNA-templated transcription"/>
    <property type="evidence" value="ECO:0000318"/>
    <property type="project" value="GO_Central"/>
</dbReference>
<dbReference type="GO" id="GO:0005634">
    <property type="term" value="C:nucleus"/>
    <property type="evidence" value="ECO:0000318"/>
    <property type="project" value="GO_Central"/>
</dbReference>
<evidence type="ECO:0000259" key="7">
    <source>
        <dbReference type="PROSITE" id="PS50811"/>
    </source>
</evidence>
<dbReference type="Gramene" id="TraesCLE_scaffold_032743_01G000100.1">
    <property type="protein sequence ID" value="TraesCLE_scaffold_032743_01G000100.1"/>
    <property type="gene ID" value="TraesCLE_scaffold_032743_01G000100"/>
</dbReference>